<feature type="signal peptide" evidence="1">
    <location>
        <begin position="1"/>
        <end position="21"/>
    </location>
</feature>
<dbReference type="Pfam" id="PF18885">
    <property type="entry name" value="DUF5648"/>
    <property type="match status" value="1"/>
</dbReference>
<name>A0AAD7DB34_MYCRO</name>
<evidence type="ECO:0000259" key="2">
    <source>
        <dbReference type="Pfam" id="PF18885"/>
    </source>
</evidence>
<feature type="domain" description="DUF5648" evidence="2">
    <location>
        <begin position="73"/>
        <end position="186"/>
    </location>
</feature>
<dbReference type="Proteomes" id="UP001221757">
    <property type="component" value="Unassembled WGS sequence"/>
</dbReference>
<keyword evidence="1" id="KW-0732">Signal</keyword>
<keyword evidence="4" id="KW-1185">Reference proteome</keyword>
<proteinExistence type="predicted"/>
<dbReference type="InterPro" id="IPR043708">
    <property type="entry name" value="DUF5648"/>
</dbReference>
<sequence>MKTHISILGSLLLAAVRISTAAVGDMQGVLKVRLHPFNGRLALKKPAGRPVSAVFKCGDILPSSQHEHRALRLTTSKIETSHAFAHGYEFDGVAARVFKTMESSTVPLYHLFNEETQDSFYTRYERERDEAPEAYVEKGIAAYVFPRRICGSKPLFRLLKPAMGAHFYTADEKESERAVENDEYADPIIISDDSLAFGRSELWAQKKLAQHR</sequence>
<gene>
    <name evidence="3" type="ORF">B0H17DRAFT_1136487</name>
</gene>
<comment type="caution">
    <text evidence="3">The sequence shown here is derived from an EMBL/GenBank/DDBJ whole genome shotgun (WGS) entry which is preliminary data.</text>
</comment>
<feature type="chain" id="PRO_5042174575" description="DUF5648 domain-containing protein" evidence="1">
    <location>
        <begin position="22"/>
        <end position="212"/>
    </location>
</feature>
<organism evidence="3 4">
    <name type="scientific">Mycena rosella</name>
    <name type="common">Pink bonnet</name>
    <name type="synonym">Agaricus rosellus</name>
    <dbReference type="NCBI Taxonomy" id="1033263"/>
    <lineage>
        <taxon>Eukaryota</taxon>
        <taxon>Fungi</taxon>
        <taxon>Dikarya</taxon>
        <taxon>Basidiomycota</taxon>
        <taxon>Agaricomycotina</taxon>
        <taxon>Agaricomycetes</taxon>
        <taxon>Agaricomycetidae</taxon>
        <taxon>Agaricales</taxon>
        <taxon>Marasmiineae</taxon>
        <taxon>Mycenaceae</taxon>
        <taxon>Mycena</taxon>
    </lineage>
</organism>
<dbReference type="EMBL" id="JARKIE010000090">
    <property type="protein sequence ID" value="KAJ7687170.1"/>
    <property type="molecule type" value="Genomic_DNA"/>
</dbReference>
<evidence type="ECO:0000313" key="4">
    <source>
        <dbReference type="Proteomes" id="UP001221757"/>
    </source>
</evidence>
<evidence type="ECO:0000256" key="1">
    <source>
        <dbReference type="SAM" id="SignalP"/>
    </source>
</evidence>
<dbReference type="AlphaFoldDB" id="A0AAD7DB34"/>
<protein>
    <recommendedName>
        <fullName evidence="2">DUF5648 domain-containing protein</fullName>
    </recommendedName>
</protein>
<accession>A0AAD7DB34</accession>
<evidence type="ECO:0000313" key="3">
    <source>
        <dbReference type="EMBL" id="KAJ7687170.1"/>
    </source>
</evidence>
<reference evidence="3" key="1">
    <citation type="submission" date="2023-03" db="EMBL/GenBank/DDBJ databases">
        <title>Massive genome expansion in bonnet fungi (Mycena s.s.) driven by repeated elements and novel gene families across ecological guilds.</title>
        <authorList>
            <consortium name="Lawrence Berkeley National Laboratory"/>
            <person name="Harder C.B."/>
            <person name="Miyauchi S."/>
            <person name="Viragh M."/>
            <person name="Kuo A."/>
            <person name="Thoen E."/>
            <person name="Andreopoulos B."/>
            <person name="Lu D."/>
            <person name="Skrede I."/>
            <person name="Drula E."/>
            <person name="Henrissat B."/>
            <person name="Morin E."/>
            <person name="Kohler A."/>
            <person name="Barry K."/>
            <person name="LaButti K."/>
            <person name="Morin E."/>
            <person name="Salamov A."/>
            <person name="Lipzen A."/>
            <person name="Mereny Z."/>
            <person name="Hegedus B."/>
            <person name="Baldrian P."/>
            <person name="Stursova M."/>
            <person name="Weitz H."/>
            <person name="Taylor A."/>
            <person name="Grigoriev I.V."/>
            <person name="Nagy L.G."/>
            <person name="Martin F."/>
            <person name="Kauserud H."/>
        </authorList>
    </citation>
    <scope>NUCLEOTIDE SEQUENCE</scope>
    <source>
        <strain evidence="3">CBHHK067</strain>
    </source>
</reference>